<gene>
    <name evidence="2" type="ORF">J2T60_000012</name>
</gene>
<proteinExistence type="predicted"/>
<dbReference type="EMBL" id="JALJYF010000001">
    <property type="protein sequence ID" value="MCP1726047.1"/>
    <property type="molecule type" value="Genomic_DNA"/>
</dbReference>
<protein>
    <submittedName>
        <fullName evidence="2">Uncharacterized protein YbaP (TraB family)</fullName>
    </submittedName>
</protein>
<keyword evidence="3" id="KW-1185">Reference proteome</keyword>
<organism evidence="2 3">
    <name type="scientific">Natronospira proteinivora</name>
    <dbReference type="NCBI Taxonomy" id="1807133"/>
    <lineage>
        <taxon>Bacteria</taxon>
        <taxon>Pseudomonadati</taxon>
        <taxon>Pseudomonadota</taxon>
        <taxon>Gammaproteobacteria</taxon>
        <taxon>Natronospirales</taxon>
        <taxon>Natronospiraceae</taxon>
        <taxon>Natronospira</taxon>
    </lineage>
</organism>
<dbReference type="InterPro" id="IPR047111">
    <property type="entry name" value="YbaP-like"/>
</dbReference>
<dbReference type="InterPro" id="IPR002816">
    <property type="entry name" value="TraB/PrgY/GumN_fam"/>
</dbReference>
<keyword evidence="1" id="KW-0732">Signal</keyword>
<dbReference type="PANTHER" id="PTHR40590">
    <property type="entry name" value="CYTOPLASMIC PROTEIN-RELATED"/>
    <property type="match status" value="1"/>
</dbReference>
<feature type="chain" id="PRO_5045916344" evidence="1">
    <location>
        <begin position="27"/>
        <end position="301"/>
    </location>
</feature>
<sequence>MMKRLSLFKIGLALLLAFTFVAPVLADDADLSEKAPSFWKVEGENNTVWLFGTVHVLTEDHYPLADEVEEAFEQAQYLVVEIDTVNVDQQVQQQMMINTGMLPDGVSLEDVLGEERYARASELASANGYDLDQMSMLRPWLIALVLTVSEFERMGYTAEHGVESYFLNRAGDEHKSIVELESMQYQLSLFDDLDEEIQVDFLMQTLEEIDDMEAQIEALINAWESGSLEELEAALMDDFSDYPEVYQRIVTDRNHNWMDDLTRILNESDKDHFVAVGALHMVGDEGVVNLLREAGYEVSRY</sequence>
<reference evidence="2 3" key="1">
    <citation type="submission" date="2022-03" db="EMBL/GenBank/DDBJ databases">
        <title>Genomic Encyclopedia of Type Strains, Phase III (KMG-III): the genomes of soil and plant-associated and newly described type strains.</title>
        <authorList>
            <person name="Whitman W."/>
        </authorList>
    </citation>
    <scope>NUCLEOTIDE SEQUENCE [LARGE SCALE GENOMIC DNA]</scope>
    <source>
        <strain evidence="2 3">BSker1</strain>
    </source>
</reference>
<accession>A0ABT1G404</accession>
<evidence type="ECO:0000313" key="3">
    <source>
        <dbReference type="Proteomes" id="UP001523550"/>
    </source>
</evidence>
<dbReference type="PANTHER" id="PTHR40590:SF1">
    <property type="entry name" value="CYTOPLASMIC PROTEIN"/>
    <property type="match status" value="1"/>
</dbReference>
<dbReference type="CDD" id="cd14789">
    <property type="entry name" value="Tiki"/>
    <property type="match status" value="1"/>
</dbReference>
<dbReference type="RefSeq" id="WP_253443676.1">
    <property type="nucleotide sequence ID" value="NZ_JALJYF010000001.1"/>
</dbReference>
<feature type="signal peptide" evidence="1">
    <location>
        <begin position="1"/>
        <end position="26"/>
    </location>
</feature>
<evidence type="ECO:0000313" key="2">
    <source>
        <dbReference type="EMBL" id="MCP1726047.1"/>
    </source>
</evidence>
<dbReference type="Proteomes" id="UP001523550">
    <property type="component" value="Unassembled WGS sequence"/>
</dbReference>
<name>A0ABT1G404_9GAMM</name>
<comment type="caution">
    <text evidence="2">The sequence shown here is derived from an EMBL/GenBank/DDBJ whole genome shotgun (WGS) entry which is preliminary data.</text>
</comment>
<dbReference type="Pfam" id="PF01963">
    <property type="entry name" value="TraB_PrgY_gumN"/>
    <property type="match status" value="1"/>
</dbReference>
<evidence type="ECO:0000256" key="1">
    <source>
        <dbReference type="SAM" id="SignalP"/>
    </source>
</evidence>